<dbReference type="InterPro" id="IPR014748">
    <property type="entry name" value="Enoyl-CoA_hydra_C"/>
</dbReference>
<dbReference type="RefSeq" id="WP_173191592.1">
    <property type="nucleotide sequence ID" value="NZ_JABETK010000002.1"/>
</dbReference>
<dbReference type="Gene3D" id="1.10.12.10">
    <property type="entry name" value="Lyase 2-enoyl-coa Hydratase, Chain A, domain 2"/>
    <property type="match status" value="1"/>
</dbReference>
<dbReference type="InterPro" id="IPR001753">
    <property type="entry name" value="Enoyl-CoA_hydra/iso"/>
</dbReference>
<evidence type="ECO:0000313" key="4">
    <source>
        <dbReference type="Proteomes" id="UP001559025"/>
    </source>
</evidence>
<keyword evidence="2" id="KW-0456">Lyase</keyword>
<accession>A0ABV3WUV9</accession>
<dbReference type="SUPFAM" id="SSF52096">
    <property type="entry name" value="ClpP/crotonase"/>
    <property type="match status" value="1"/>
</dbReference>
<dbReference type="PANTHER" id="PTHR11941">
    <property type="entry name" value="ENOYL-COA HYDRATASE-RELATED"/>
    <property type="match status" value="1"/>
</dbReference>
<comment type="caution">
    <text evidence="3">The sequence shown here is derived from an EMBL/GenBank/DDBJ whole genome shotgun (WGS) entry which is preliminary data.</text>
</comment>
<comment type="similarity">
    <text evidence="1">Belongs to the enoyl-CoA hydratase/isomerase family.</text>
</comment>
<gene>
    <name evidence="3" type="ORF">V1479_12180</name>
</gene>
<evidence type="ECO:0000313" key="3">
    <source>
        <dbReference type="EMBL" id="MEX4008066.1"/>
    </source>
</evidence>
<organism evidence="3 4">
    <name type="scientific">Neoaquamicrobium sediminum</name>
    <dbReference type="NCBI Taxonomy" id="1849104"/>
    <lineage>
        <taxon>Bacteria</taxon>
        <taxon>Pseudomonadati</taxon>
        <taxon>Pseudomonadota</taxon>
        <taxon>Alphaproteobacteria</taxon>
        <taxon>Hyphomicrobiales</taxon>
        <taxon>Phyllobacteriaceae</taxon>
        <taxon>Neoaquamicrobium</taxon>
    </lineage>
</organism>
<dbReference type="CDD" id="cd06558">
    <property type="entry name" value="crotonase-like"/>
    <property type="match status" value="1"/>
</dbReference>
<evidence type="ECO:0000256" key="1">
    <source>
        <dbReference type="ARBA" id="ARBA00005254"/>
    </source>
</evidence>
<reference evidence="3 4" key="1">
    <citation type="submission" date="2024-01" db="EMBL/GenBank/DDBJ databases">
        <title>New evidence supports the origin of RcGTA from prophage.</title>
        <authorList>
            <person name="Xu Y."/>
            <person name="Liu B."/>
            <person name="Chen F."/>
        </authorList>
    </citation>
    <scope>NUCLEOTIDE SEQUENCE [LARGE SCALE GENOMIC DNA]</scope>
    <source>
        <strain evidence="3 4">CBW1107-2</strain>
    </source>
</reference>
<evidence type="ECO:0000256" key="2">
    <source>
        <dbReference type="ARBA" id="ARBA00023239"/>
    </source>
</evidence>
<proteinExistence type="inferred from homology"/>
<protein>
    <submittedName>
        <fullName evidence="3">Enoyl-CoA hydratase-related protein</fullName>
    </submittedName>
</protein>
<name>A0ABV3WUV9_9HYPH</name>
<sequence>MPDHVIAQTEFLNVARAENGVVTVTIERSARKNAMSQAMWRAMTSLFEGLAGDSTIRAVILTGAGSDFCAGADITEFDTVRGSAEKARQYEAENSATFAAIRHCPVPTIAAIRGICFGGGFGMAAACDLRIASTTALFSVPAARLGLAYPVDAMADIVQALGPQLAKYLTFSAARLDAQAALDAGFLLEIVEPGGLDLRATELAATIAANAPLSVKASKASIRATLTGSAADAAVASKLGDETFESADYAEGRLAFREKRRALFQGR</sequence>
<dbReference type="EMBL" id="JAZHFV010000003">
    <property type="protein sequence ID" value="MEX4008066.1"/>
    <property type="molecule type" value="Genomic_DNA"/>
</dbReference>
<dbReference type="PANTHER" id="PTHR11941:SF127">
    <property type="entry name" value="ENOYL-COA HYDRATASE ECHA18 (ENOYL HYDRASE) (UNSATURATED ACYL-COA HYDRATASE) (CROTONASE)-RELATED"/>
    <property type="match status" value="1"/>
</dbReference>
<keyword evidence="4" id="KW-1185">Reference proteome</keyword>
<dbReference type="Pfam" id="PF00378">
    <property type="entry name" value="ECH_1"/>
    <property type="match status" value="1"/>
</dbReference>
<dbReference type="Proteomes" id="UP001559025">
    <property type="component" value="Unassembled WGS sequence"/>
</dbReference>
<dbReference type="InterPro" id="IPR029045">
    <property type="entry name" value="ClpP/crotonase-like_dom_sf"/>
</dbReference>
<dbReference type="Gene3D" id="3.90.226.10">
    <property type="entry name" value="2-enoyl-CoA Hydratase, Chain A, domain 1"/>
    <property type="match status" value="1"/>
</dbReference>